<dbReference type="InterPro" id="IPR005614">
    <property type="entry name" value="NrfD-like"/>
</dbReference>
<reference evidence="9" key="1">
    <citation type="journal article" date="2019" name="Int. J. Syst. Evol. Microbiol.">
        <title>The Global Catalogue of Microorganisms (GCM) 10K type strain sequencing project: providing services to taxonomists for standard genome sequencing and annotation.</title>
        <authorList>
            <consortium name="The Broad Institute Genomics Platform"/>
            <consortium name="The Broad Institute Genome Sequencing Center for Infectious Disease"/>
            <person name="Wu L."/>
            <person name="Ma J."/>
        </authorList>
    </citation>
    <scope>NUCLEOTIDE SEQUENCE [LARGE SCALE GENOMIC DNA]</scope>
    <source>
        <strain evidence="9">CCUG 53903</strain>
    </source>
</reference>
<evidence type="ECO:0000256" key="4">
    <source>
        <dbReference type="ARBA" id="ARBA00022692"/>
    </source>
</evidence>
<comment type="subcellular location">
    <subcellularLocation>
        <location evidence="1">Cell membrane</location>
        <topology evidence="1">Multi-pass membrane protein</topology>
    </subcellularLocation>
</comment>
<feature type="transmembrane region" description="Helical" evidence="7">
    <location>
        <begin position="212"/>
        <end position="231"/>
    </location>
</feature>
<keyword evidence="9" id="KW-1185">Reference proteome</keyword>
<feature type="transmembrane region" description="Helical" evidence="7">
    <location>
        <begin position="13"/>
        <end position="39"/>
    </location>
</feature>
<evidence type="ECO:0000256" key="2">
    <source>
        <dbReference type="ARBA" id="ARBA00008929"/>
    </source>
</evidence>
<feature type="transmembrane region" description="Helical" evidence="7">
    <location>
        <begin position="171"/>
        <end position="192"/>
    </location>
</feature>
<dbReference type="Pfam" id="PF03916">
    <property type="entry name" value="NrfD"/>
    <property type="match status" value="1"/>
</dbReference>
<comment type="caution">
    <text evidence="8">The sequence shown here is derived from an EMBL/GenBank/DDBJ whole genome shotgun (WGS) entry which is preliminary data.</text>
</comment>
<comment type="similarity">
    <text evidence="2">Belongs to the NrfD family.</text>
</comment>
<dbReference type="EMBL" id="JBHSPA010000035">
    <property type="protein sequence ID" value="MFC5828252.1"/>
    <property type="molecule type" value="Genomic_DNA"/>
</dbReference>
<feature type="transmembrane region" description="Helical" evidence="7">
    <location>
        <begin position="243"/>
        <end position="262"/>
    </location>
</feature>
<keyword evidence="4 7" id="KW-0812">Transmembrane</keyword>
<name>A0ABW1CSV0_9ACTN</name>
<evidence type="ECO:0000313" key="8">
    <source>
        <dbReference type="EMBL" id="MFC5828252.1"/>
    </source>
</evidence>
<evidence type="ECO:0000256" key="3">
    <source>
        <dbReference type="ARBA" id="ARBA00022475"/>
    </source>
</evidence>
<keyword evidence="6 7" id="KW-0472">Membrane</keyword>
<evidence type="ECO:0000256" key="6">
    <source>
        <dbReference type="ARBA" id="ARBA00023136"/>
    </source>
</evidence>
<dbReference type="PANTHER" id="PTHR34856:SF2">
    <property type="entry name" value="PROTEIN NRFD"/>
    <property type="match status" value="1"/>
</dbReference>
<gene>
    <name evidence="8" type="primary">nrfD</name>
    <name evidence="8" type="ORF">ACFPZ3_30665</name>
</gene>
<dbReference type="PANTHER" id="PTHR34856">
    <property type="entry name" value="PROTEIN NRFD"/>
    <property type="match status" value="1"/>
</dbReference>
<feature type="transmembrane region" description="Helical" evidence="7">
    <location>
        <begin position="139"/>
        <end position="159"/>
    </location>
</feature>
<feature type="transmembrane region" description="Helical" evidence="7">
    <location>
        <begin position="95"/>
        <end position="118"/>
    </location>
</feature>
<evidence type="ECO:0000256" key="7">
    <source>
        <dbReference type="SAM" id="Phobius"/>
    </source>
</evidence>
<keyword evidence="5 7" id="KW-1133">Transmembrane helix</keyword>
<dbReference type="Gene3D" id="1.20.1630.10">
    <property type="entry name" value="Formate dehydrogenase/DMSO reductase domain"/>
    <property type="match status" value="1"/>
</dbReference>
<dbReference type="InterPro" id="IPR052049">
    <property type="entry name" value="Electron_transfer_protein"/>
</dbReference>
<keyword evidence="3" id="KW-1003">Cell membrane</keyword>
<dbReference type="Proteomes" id="UP001596058">
    <property type="component" value="Unassembled WGS sequence"/>
</dbReference>
<accession>A0ABW1CSV0</accession>
<evidence type="ECO:0000256" key="1">
    <source>
        <dbReference type="ARBA" id="ARBA00004651"/>
    </source>
</evidence>
<feature type="transmembrane region" description="Helical" evidence="7">
    <location>
        <begin position="274"/>
        <end position="297"/>
    </location>
</feature>
<protein>
    <submittedName>
        <fullName evidence="8">NrfD/PsrC family molybdoenzyme membrane anchor subunit</fullName>
    </submittedName>
</protein>
<dbReference type="RefSeq" id="WP_379517755.1">
    <property type="nucleotide sequence ID" value="NZ_JBHSPA010000035.1"/>
</dbReference>
<feature type="transmembrane region" description="Helical" evidence="7">
    <location>
        <begin position="51"/>
        <end position="75"/>
    </location>
</feature>
<organism evidence="8 9">
    <name type="scientific">Nonomuraea insulae</name>
    <dbReference type="NCBI Taxonomy" id="1616787"/>
    <lineage>
        <taxon>Bacteria</taxon>
        <taxon>Bacillati</taxon>
        <taxon>Actinomycetota</taxon>
        <taxon>Actinomycetes</taxon>
        <taxon>Streptosporangiales</taxon>
        <taxon>Streptosporangiaceae</taxon>
        <taxon>Nonomuraea</taxon>
    </lineage>
</organism>
<evidence type="ECO:0000313" key="9">
    <source>
        <dbReference type="Proteomes" id="UP001596058"/>
    </source>
</evidence>
<evidence type="ECO:0000256" key="5">
    <source>
        <dbReference type="ARBA" id="ARBA00022989"/>
    </source>
</evidence>
<sequence>MGDVQHFAGPPDWLWYILFYFFLAGLSGGSYVLATLLRLRAAPGDEPMARIGYYVAFPPMLIAPLLLTLDLGQPLRLWHMMINTTPGHLGLNFKYWSPMSVGVWALLAFLAITFVSFAAALARDGKVRLPVVERLDGRVLNVVGSLFGLFIAGYTGVLLSVSNQPVWSDTWALGGLFLASGLAGSAALMSLLARYRPGARPSTPMLSVSERLYALLELALIVVFALTLFAAGTQEIVFGLPWLALWVVVLAGLLPGLYGLATERLSAPTVALRYTVVLPLLVLAGGLALRAAVIFSVQL</sequence>
<proteinExistence type="inferred from homology"/>